<evidence type="ECO:0000256" key="3">
    <source>
        <dbReference type="ARBA" id="ARBA00022737"/>
    </source>
</evidence>
<dbReference type="GO" id="GO:0008270">
    <property type="term" value="F:zinc ion binding"/>
    <property type="evidence" value="ECO:0007669"/>
    <property type="project" value="UniProtKB-KW"/>
</dbReference>
<dbReference type="InterPro" id="IPR036236">
    <property type="entry name" value="Znf_C2H2_sf"/>
</dbReference>
<dbReference type="Proteomes" id="UP000076738">
    <property type="component" value="Unassembled WGS sequence"/>
</dbReference>
<dbReference type="Pfam" id="PF00096">
    <property type="entry name" value="zf-C2H2"/>
    <property type="match status" value="2"/>
</dbReference>
<name>A0A167PK31_CALVF</name>
<accession>A0A167PK31</accession>
<evidence type="ECO:0000256" key="1">
    <source>
        <dbReference type="ARBA" id="ARBA00004123"/>
    </source>
</evidence>
<dbReference type="GO" id="GO:0000978">
    <property type="term" value="F:RNA polymerase II cis-regulatory region sequence-specific DNA binding"/>
    <property type="evidence" value="ECO:0007669"/>
    <property type="project" value="TreeGrafter"/>
</dbReference>
<evidence type="ECO:0000313" key="10">
    <source>
        <dbReference type="Proteomes" id="UP000076738"/>
    </source>
</evidence>
<keyword evidence="10" id="KW-1185">Reference proteome</keyword>
<dbReference type="STRING" id="1330018.A0A167PK31"/>
<dbReference type="InterPro" id="IPR013087">
    <property type="entry name" value="Znf_C2H2_type"/>
</dbReference>
<sequence>MATFVIQSSYGLVSVLNSLPHELSEPPAPHILKIARENHRRGSFPLKRQCPVCSKTFSSSGHLTRHLTVHTGARRFECPFKECHKRCSRQDNLTQHFRMHLPEHLVHEKSCAVRKLLDDTRARQREDYMQEDRSNLTMSDVARTLPRVRSVSSSWILRSSPTTRAKVIFALRFPSDVARLHYVQDAVCSRDVTSRGAFANPHPRGLIQQQVDVTPHAWVG</sequence>
<evidence type="ECO:0000256" key="2">
    <source>
        <dbReference type="ARBA" id="ARBA00022723"/>
    </source>
</evidence>
<organism evidence="9 10">
    <name type="scientific">Calocera viscosa (strain TUFC12733)</name>
    <dbReference type="NCBI Taxonomy" id="1330018"/>
    <lineage>
        <taxon>Eukaryota</taxon>
        <taxon>Fungi</taxon>
        <taxon>Dikarya</taxon>
        <taxon>Basidiomycota</taxon>
        <taxon>Agaricomycotina</taxon>
        <taxon>Dacrymycetes</taxon>
        <taxon>Dacrymycetales</taxon>
        <taxon>Dacrymycetaceae</taxon>
        <taxon>Calocera</taxon>
    </lineage>
</organism>
<gene>
    <name evidence="9" type="ORF">CALVIDRAFT_525846</name>
</gene>
<dbReference type="GO" id="GO:0000981">
    <property type="term" value="F:DNA-binding transcription factor activity, RNA polymerase II-specific"/>
    <property type="evidence" value="ECO:0007669"/>
    <property type="project" value="TreeGrafter"/>
</dbReference>
<dbReference type="PROSITE" id="PS50157">
    <property type="entry name" value="ZINC_FINGER_C2H2_2"/>
    <property type="match status" value="2"/>
</dbReference>
<dbReference type="SMART" id="SM00355">
    <property type="entry name" value="ZnF_C2H2"/>
    <property type="match status" value="2"/>
</dbReference>
<evidence type="ECO:0000259" key="8">
    <source>
        <dbReference type="PROSITE" id="PS50157"/>
    </source>
</evidence>
<keyword evidence="2" id="KW-0479">Metal-binding</keyword>
<protein>
    <recommendedName>
        <fullName evidence="8">C2H2-type domain-containing protein</fullName>
    </recommendedName>
</protein>
<keyword evidence="6" id="KW-0539">Nucleus</keyword>
<dbReference type="PANTHER" id="PTHR14003">
    <property type="entry name" value="TRANSCRIPTIONAL REPRESSOR PROTEIN YY"/>
    <property type="match status" value="1"/>
</dbReference>
<evidence type="ECO:0000256" key="6">
    <source>
        <dbReference type="ARBA" id="ARBA00023242"/>
    </source>
</evidence>
<feature type="domain" description="C2H2-type" evidence="8">
    <location>
        <begin position="48"/>
        <end position="75"/>
    </location>
</feature>
<evidence type="ECO:0000256" key="5">
    <source>
        <dbReference type="ARBA" id="ARBA00022833"/>
    </source>
</evidence>
<dbReference type="OrthoDB" id="6365676at2759"/>
<dbReference type="Gene3D" id="3.30.160.60">
    <property type="entry name" value="Classic Zinc Finger"/>
    <property type="match status" value="2"/>
</dbReference>
<dbReference type="EMBL" id="KV417274">
    <property type="protein sequence ID" value="KZO98880.1"/>
    <property type="molecule type" value="Genomic_DNA"/>
</dbReference>
<feature type="domain" description="C2H2-type" evidence="8">
    <location>
        <begin position="76"/>
        <end position="105"/>
    </location>
</feature>
<dbReference type="FunFam" id="3.30.160.60:FF:000145">
    <property type="entry name" value="Zinc finger protein 574"/>
    <property type="match status" value="1"/>
</dbReference>
<reference evidence="9 10" key="1">
    <citation type="journal article" date="2016" name="Mol. Biol. Evol.">
        <title>Comparative Genomics of Early-Diverging Mushroom-Forming Fungi Provides Insights into the Origins of Lignocellulose Decay Capabilities.</title>
        <authorList>
            <person name="Nagy L.G."/>
            <person name="Riley R."/>
            <person name="Tritt A."/>
            <person name="Adam C."/>
            <person name="Daum C."/>
            <person name="Floudas D."/>
            <person name="Sun H."/>
            <person name="Yadav J.S."/>
            <person name="Pangilinan J."/>
            <person name="Larsson K.H."/>
            <person name="Matsuura K."/>
            <person name="Barry K."/>
            <person name="Labutti K."/>
            <person name="Kuo R."/>
            <person name="Ohm R.A."/>
            <person name="Bhattacharya S.S."/>
            <person name="Shirouzu T."/>
            <person name="Yoshinaga Y."/>
            <person name="Martin F.M."/>
            <person name="Grigoriev I.V."/>
            <person name="Hibbett D.S."/>
        </authorList>
    </citation>
    <scope>NUCLEOTIDE SEQUENCE [LARGE SCALE GENOMIC DNA]</scope>
    <source>
        <strain evidence="9 10">TUFC12733</strain>
    </source>
</reference>
<proteinExistence type="predicted"/>
<evidence type="ECO:0000256" key="7">
    <source>
        <dbReference type="PROSITE-ProRule" id="PRU00042"/>
    </source>
</evidence>
<dbReference type="SUPFAM" id="SSF57667">
    <property type="entry name" value="beta-beta-alpha zinc fingers"/>
    <property type="match status" value="1"/>
</dbReference>
<evidence type="ECO:0000256" key="4">
    <source>
        <dbReference type="ARBA" id="ARBA00022771"/>
    </source>
</evidence>
<dbReference type="GO" id="GO:0000785">
    <property type="term" value="C:chromatin"/>
    <property type="evidence" value="ECO:0007669"/>
    <property type="project" value="TreeGrafter"/>
</dbReference>
<dbReference type="PANTHER" id="PTHR14003:SF19">
    <property type="entry name" value="YY2 TRANSCRIPTION FACTOR"/>
    <property type="match status" value="1"/>
</dbReference>
<comment type="subcellular location">
    <subcellularLocation>
        <location evidence="1">Nucleus</location>
    </subcellularLocation>
</comment>
<dbReference type="AlphaFoldDB" id="A0A167PK31"/>
<evidence type="ECO:0000313" key="9">
    <source>
        <dbReference type="EMBL" id="KZO98880.1"/>
    </source>
</evidence>
<keyword evidence="4 7" id="KW-0863">Zinc-finger</keyword>
<dbReference type="PROSITE" id="PS00028">
    <property type="entry name" value="ZINC_FINGER_C2H2_1"/>
    <property type="match status" value="2"/>
</dbReference>
<dbReference type="GO" id="GO:0031519">
    <property type="term" value="C:PcG protein complex"/>
    <property type="evidence" value="ECO:0007669"/>
    <property type="project" value="TreeGrafter"/>
</dbReference>
<dbReference type="GO" id="GO:0005667">
    <property type="term" value="C:transcription regulator complex"/>
    <property type="evidence" value="ECO:0007669"/>
    <property type="project" value="TreeGrafter"/>
</dbReference>
<keyword evidence="3" id="KW-0677">Repeat</keyword>
<keyword evidence="5" id="KW-0862">Zinc</keyword>